<organism evidence="7 8">
    <name type="scientific">Rossellomorea aquimaris</name>
    <dbReference type="NCBI Taxonomy" id="189382"/>
    <lineage>
        <taxon>Bacteria</taxon>
        <taxon>Bacillati</taxon>
        <taxon>Bacillota</taxon>
        <taxon>Bacilli</taxon>
        <taxon>Bacillales</taxon>
        <taxon>Bacillaceae</taxon>
        <taxon>Rossellomorea</taxon>
    </lineage>
</organism>
<dbReference type="EMBL" id="MINN01000139">
    <property type="protein sequence ID" value="OIU67788.1"/>
    <property type="molecule type" value="Genomic_DNA"/>
</dbReference>
<comment type="subcellular location">
    <subcellularLocation>
        <location evidence="1">Membrane</location>
        <topology evidence="1">Multi-pass membrane protein</topology>
    </subcellularLocation>
</comment>
<proteinExistence type="predicted"/>
<evidence type="ECO:0000256" key="5">
    <source>
        <dbReference type="SAM" id="Phobius"/>
    </source>
</evidence>
<dbReference type="GO" id="GO:0016020">
    <property type="term" value="C:membrane"/>
    <property type="evidence" value="ECO:0007669"/>
    <property type="project" value="UniProtKB-SubCell"/>
</dbReference>
<sequence>MMFIFVYPQLPYWKYFPYFENLMLEYTGKSIMSGRDDIWRPVIAAINEQPWFGYGPGTLPIDVTGIDLSTHNLYLQIALQNGYLGLLVFIILLLYFWIIFYRNLKDKTVRLVASFFIAILIHQSFEIALTQNQLSIGLMQWFIISVGISQVMYLNENHRPQ</sequence>
<name>A0A1J6VTS5_9BACI</name>
<comment type="caution">
    <text evidence="7">The sequence shown here is derived from an EMBL/GenBank/DDBJ whole genome shotgun (WGS) entry which is preliminary data.</text>
</comment>
<feature type="transmembrane region" description="Helical" evidence="5">
    <location>
        <begin position="82"/>
        <end position="101"/>
    </location>
</feature>
<dbReference type="Pfam" id="PF04932">
    <property type="entry name" value="Wzy_C"/>
    <property type="match status" value="1"/>
</dbReference>
<accession>A0A1J6VTS5</accession>
<evidence type="ECO:0000256" key="3">
    <source>
        <dbReference type="ARBA" id="ARBA00022989"/>
    </source>
</evidence>
<evidence type="ECO:0000259" key="6">
    <source>
        <dbReference type="Pfam" id="PF04932"/>
    </source>
</evidence>
<keyword evidence="8" id="KW-1185">Reference proteome</keyword>
<keyword evidence="4 5" id="KW-0472">Membrane</keyword>
<evidence type="ECO:0000313" key="8">
    <source>
        <dbReference type="Proteomes" id="UP000182062"/>
    </source>
</evidence>
<gene>
    <name evidence="7" type="ORF">BHE18_12490</name>
</gene>
<evidence type="ECO:0000313" key="7">
    <source>
        <dbReference type="EMBL" id="OIU67788.1"/>
    </source>
</evidence>
<reference evidence="7 8" key="1">
    <citation type="submission" date="2016-09" db="EMBL/GenBank/DDBJ databases">
        <title>Bacillus aquimaris SAMM genome sequence reveals colonization and biosurfactant production capacities.</title>
        <authorList>
            <person name="Waghmode S.R."/>
            <person name="Suryavanshi M.V."/>
        </authorList>
    </citation>
    <scope>NUCLEOTIDE SEQUENCE [LARGE SCALE GENOMIC DNA]</scope>
    <source>
        <strain evidence="7 8">SAMM</strain>
    </source>
</reference>
<feature type="domain" description="O-antigen ligase-related" evidence="6">
    <location>
        <begin position="26"/>
        <end position="90"/>
    </location>
</feature>
<dbReference type="PANTHER" id="PTHR37422:SF13">
    <property type="entry name" value="LIPOPOLYSACCHARIDE BIOSYNTHESIS PROTEIN PA4999-RELATED"/>
    <property type="match status" value="1"/>
</dbReference>
<protein>
    <recommendedName>
        <fullName evidence="6">O-antigen ligase-related domain-containing protein</fullName>
    </recommendedName>
</protein>
<dbReference type="AlphaFoldDB" id="A0A1J6VTS5"/>
<dbReference type="PANTHER" id="PTHR37422">
    <property type="entry name" value="TEICHURONIC ACID BIOSYNTHESIS PROTEIN TUAE"/>
    <property type="match status" value="1"/>
</dbReference>
<keyword evidence="2 5" id="KW-0812">Transmembrane</keyword>
<feature type="transmembrane region" description="Helical" evidence="5">
    <location>
        <begin position="137"/>
        <end position="155"/>
    </location>
</feature>
<keyword evidence="3 5" id="KW-1133">Transmembrane helix</keyword>
<evidence type="ECO:0000256" key="4">
    <source>
        <dbReference type="ARBA" id="ARBA00023136"/>
    </source>
</evidence>
<dbReference type="InterPro" id="IPR051533">
    <property type="entry name" value="WaaL-like"/>
</dbReference>
<feature type="transmembrane region" description="Helical" evidence="5">
    <location>
        <begin position="108"/>
        <end position="125"/>
    </location>
</feature>
<evidence type="ECO:0000256" key="2">
    <source>
        <dbReference type="ARBA" id="ARBA00022692"/>
    </source>
</evidence>
<dbReference type="Proteomes" id="UP000182062">
    <property type="component" value="Unassembled WGS sequence"/>
</dbReference>
<dbReference type="InterPro" id="IPR007016">
    <property type="entry name" value="O-antigen_ligase-rel_domated"/>
</dbReference>
<evidence type="ECO:0000256" key="1">
    <source>
        <dbReference type="ARBA" id="ARBA00004141"/>
    </source>
</evidence>